<name>A0A8E1WGG3_9HYPH</name>
<dbReference type="CDD" id="cd08440">
    <property type="entry name" value="PBP2_LTTR_like_4"/>
    <property type="match status" value="1"/>
</dbReference>
<evidence type="ECO:0000256" key="1">
    <source>
        <dbReference type="ARBA" id="ARBA00009437"/>
    </source>
</evidence>
<dbReference type="PRINTS" id="PR00039">
    <property type="entry name" value="HTHLYSR"/>
</dbReference>
<keyword evidence="4" id="KW-0804">Transcription</keyword>
<dbReference type="InterPro" id="IPR005119">
    <property type="entry name" value="LysR_subst-bd"/>
</dbReference>
<sequence>MRTNPAPLHPGPRPLSNSAIGYSNLKNSSINQRNLFIEDGRINMATAPRNSPIYTVSIRHIRSFLSVCRYKSFTRAAVDLHVSQPALTMAIRQLEDMVGASLFDRTTRNVTLTPEASDFLPIAEKIVGDFDIAIQDIRATAHQRRRRVAIASVYSIATKVLPDIVKDMADRNPDIHVRVRDGNSSDVRRRVRQNEVDFGVGSKEREDAELEFTPLFRDQLGLLARHDHPLAQTGGPVRWAELAGWDFIGLSVDTATAPLLEQIPNLPESIRLPRYEVSTNSTLWAMIETGLGVTTTPALSAPKPESSLRFCQLVEPTVWRDVSIIKRRGRILPPASIEIIRLIKTALRAAAKGQLIEPEDEIA</sequence>
<evidence type="ECO:0000256" key="3">
    <source>
        <dbReference type="ARBA" id="ARBA00023125"/>
    </source>
</evidence>
<keyword evidence="3" id="KW-0238">DNA-binding</keyword>
<comment type="similarity">
    <text evidence="1">Belongs to the LysR transcriptional regulatory family.</text>
</comment>
<dbReference type="Proteomes" id="UP000532373">
    <property type="component" value="Unassembled WGS sequence"/>
</dbReference>
<evidence type="ECO:0000259" key="6">
    <source>
        <dbReference type="PROSITE" id="PS50931"/>
    </source>
</evidence>
<accession>A0A8E1WGG3</accession>
<dbReference type="InterPro" id="IPR036388">
    <property type="entry name" value="WH-like_DNA-bd_sf"/>
</dbReference>
<dbReference type="SUPFAM" id="SSF46785">
    <property type="entry name" value="Winged helix' DNA-binding domain"/>
    <property type="match status" value="1"/>
</dbReference>
<dbReference type="AlphaFoldDB" id="A0A8E1WGG3"/>
<dbReference type="InterPro" id="IPR000847">
    <property type="entry name" value="LysR_HTH_N"/>
</dbReference>
<dbReference type="GO" id="GO:0003700">
    <property type="term" value="F:DNA-binding transcription factor activity"/>
    <property type="evidence" value="ECO:0007669"/>
    <property type="project" value="InterPro"/>
</dbReference>
<dbReference type="EMBL" id="JACHGI010000010">
    <property type="protein sequence ID" value="MBB6468435.1"/>
    <property type="molecule type" value="Genomic_DNA"/>
</dbReference>
<organism evidence="7 8">
    <name type="scientific">Aminobacter carboxidus</name>
    <dbReference type="NCBI Taxonomy" id="376165"/>
    <lineage>
        <taxon>Bacteria</taxon>
        <taxon>Pseudomonadati</taxon>
        <taxon>Pseudomonadota</taxon>
        <taxon>Alphaproteobacteria</taxon>
        <taxon>Hyphomicrobiales</taxon>
        <taxon>Phyllobacteriaceae</taxon>
        <taxon>Aminobacter</taxon>
    </lineage>
</organism>
<dbReference type="GO" id="GO:0005829">
    <property type="term" value="C:cytosol"/>
    <property type="evidence" value="ECO:0007669"/>
    <property type="project" value="TreeGrafter"/>
</dbReference>
<proteinExistence type="inferred from homology"/>
<dbReference type="InterPro" id="IPR036390">
    <property type="entry name" value="WH_DNA-bd_sf"/>
</dbReference>
<comment type="caution">
    <text evidence="7">The sequence shown here is derived from an EMBL/GenBank/DDBJ whole genome shotgun (WGS) entry which is preliminary data.</text>
</comment>
<dbReference type="Pfam" id="PF00126">
    <property type="entry name" value="HTH_1"/>
    <property type="match status" value="1"/>
</dbReference>
<evidence type="ECO:0000313" key="7">
    <source>
        <dbReference type="EMBL" id="MBB6468435.1"/>
    </source>
</evidence>
<dbReference type="SUPFAM" id="SSF53850">
    <property type="entry name" value="Periplasmic binding protein-like II"/>
    <property type="match status" value="1"/>
</dbReference>
<dbReference type="Gene3D" id="3.40.190.290">
    <property type="match status" value="1"/>
</dbReference>
<evidence type="ECO:0000256" key="2">
    <source>
        <dbReference type="ARBA" id="ARBA00023015"/>
    </source>
</evidence>
<evidence type="ECO:0000313" key="8">
    <source>
        <dbReference type="Proteomes" id="UP000532373"/>
    </source>
</evidence>
<dbReference type="Gene3D" id="1.10.10.10">
    <property type="entry name" value="Winged helix-like DNA-binding domain superfamily/Winged helix DNA-binding domain"/>
    <property type="match status" value="1"/>
</dbReference>
<evidence type="ECO:0000256" key="5">
    <source>
        <dbReference type="SAM" id="MobiDB-lite"/>
    </source>
</evidence>
<dbReference type="PROSITE" id="PS50931">
    <property type="entry name" value="HTH_LYSR"/>
    <property type="match status" value="1"/>
</dbReference>
<dbReference type="RefSeq" id="WP_184770952.1">
    <property type="nucleotide sequence ID" value="NZ_JACHGI010000010.1"/>
</dbReference>
<protein>
    <submittedName>
        <fullName evidence="7">LysR family carnitine catabolism transcriptional activator</fullName>
    </submittedName>
</protein>
<reference evidence="7 8" key="1">
    <citation type="submission" date="2020-08" db="EMBL/GenBank/DDBJ databases">
        <title>Genomic Encyclopedia of Type Strains, Phase IV (KMG-IV): sequencing the most valuable type-strain genomes for metagenomic binning, comparative biology and taxonomic classification.</title>
        <authorList>
            <person name="Goeker M."/>
        </authorList>
    </citation>
    <scope>NUCLEOTIDE SEQUENCE [LARGE SCALE GENOMIC DNA]</scope>
    <source>
        <strain evidence="7 8">DSM 17454</strain>
    </source>
</reference>
<dbReference type="GO" id="GO:0003677">
    <property type="term" value="F:DNA binding"/>
    <property type="evidence" value="ECO:0007669"/>
    <property type="project" value="UniProtKB-KW"/>
</dbReference>
<keyword evidence="2" id="KW-0805">Transcription regulation</keyword>
<dbReference type="PANTHER" id="PTHR30419:SF8">
    <property type="entry name" value="NITROGEN ASSIMILATION TRANSCRIPTIONAL ACTIVATOR-RELATED"/>
    <property type="match status" value="1"/>
</dbReference>
<dbReference type="PANTHER" id="PTHR30419">
    <property type="entry name" value="HTH-TYPE TRANSCRIPTIONAL REGULATOR YBHD"/>
    <property type="match status" value="1"/>
</dbReference>
<feature type="region of interest" description="Disordered" evidence="5">
    <location>
        <begin position="1"/>
        <end position="20"/>
    </location>
</feature>
<dbReference type="Pfam" id="PF03466">
    <property type="entry name" value="LysR_substrate"/>
    <property type="match status" value="1"/>
</dbReference>
<dbReference type="FunFam" id="1.10.10.10:FF:000001">
    <property type="entry name" value="LysR family transcriptional regulator"/>
    <property type="match status" value="1"/>
</dbReference>
<dbReference type="InterPro" id="IPR050950">
    <property type="entry name" value="HTH-type_LysR_regulators"/>
</dbReference>
<gene>
    <name evidence="7" type="ORF">HNQ96_004319</name>
</gene>
<evidence type="ECO:0000256" key="4">
    <source>
        <dbReference type="ARBA" id="ARBA00023163"/>
    </source>
</evidence>
<feature type="domain" description="HTH lysR-type" evidence="6">
    <location>
        <begin position="56"/>
        <end position="113"/>
    </location>
</feature>